<dbReference type="Pfam" id="PF18736">
    <property type="entry name" value="pEK499_p136"/>
    <property type="match status" value="1"/>
</dbReference>
<organism evidence="2 3">
    <name type="scientific">candidate division TA06 bacterium B3_TA06</name>
    <dbReference type="NCBI Taxonomy" id="2012487"/>
    <lineage>
        <taxon>Bacteria</taxon>
        <taxon>Bacteria division TA06</taxon>
    </lineage>
</organism>
<gene>
    <name evidence="2" type="ORF">CEE36_11075</name>
</gene>
<reference evidence="2 3" key="1">
    <citation type="submission" date="2017-06" db="EMBL/GenBank/DDBJ databases">
        <title>Novel microbial phyla capable of carbon fixation and sulfur reduction in deep-sea sediments.</title>
        <authorList>
            <person name="Huang J."/>
            <person name="Baker B."/>
            <person name="Wang Y."/>
        </authorList>
    </citation>
    <scope>NUCLEOTIDE SEQUENCE [LARGE SCALE GENOMIC DNA]</scope>
    <source>
        <strain evidence="2">B3_TA06</strain>
    </source>
</reference>
<feature type="domain" description="pEK499-p136 HEPN" evidence="1">
    <location>
        <begin position="55"/>
        <end position="176"/>
    </location>
</feature>
<accession>A0A532URS1</accession>
<evidence type="ECO:0000313" key="3">
    <source>
        <dbReference type="Proteomes" id="UP000317778"/>
    </source>
</evidence>
<proteinExistence type="predicted"/>
<dbReference type="EMBL" id="NJBO01000032">
    <property type="protein sequence ID" value="TKJ37638.1"/>
    <property type="molecule type" value="Genomic_DNA"/>
</dbReference>
<evidence type="ECO:0000259" key="1">
    <source>
        <dbReference type="Pfam" id="PF18736"/>
    </source>
</evidence>
<evidence type="ECO:0000313" key="2">
    <source>
        <dbReference type="EMBL" id="TKJ37638.1"/>
    </source>
</evidence>
<sequence>MNQIVPEEESSLNLEDQNIMVQSAVTPSFLDDFVMALKKDSSQKIGDFYHQWLRERIHDESYELFNQGVVLSCCYGTLVYPYNKIKSNLPNLSIDELTRRNWGKWRIDLHPPKHVEDLKTLVWHLRNSLSHSLVSTQSDTGLIIKFVFEDRPDENSDVNFRFIIGVNDLRQFIFKFGMGCLTGEWD</sequence>
<dbReference type="InterPro" id="IPR041318">
    <property type="entry name" value="pEK499_p136"/>
</dbReference>
<dbReference type="Proteomes" id="UP000317778">
    <property type="component" value="Unassembled WGS sequence"/>
</dbReference>
<protein>
    <recommendedName>
        <fullName evidence="1">pEK499-p136 HEPN domain-containing protein</fullName>
    </recommendedName>
</protein>
<dbReference type="AlphaFoldDB" id="A0A532URS1"/>
<comment type="caution">
    <text evidence="2">The sequence shown here is derived from an EMBL/GenBank/DDBJ whole genome shotgun (WGS) entry which is preliminary data.</text>
</comment>
<name>A0A532URS1_UNCT6</name>